<proteinExistence type="predicted"/>
<evidence type="ECO:0000313" key="3">
    <source>
        <dbReference type="Proteomes" id="UP000288805"/>
    </source>
</evidence>
<organism evidence="2 3">
    <name type="scientific">Vitis vinifera</name>
    <name type="common">Grape</name>
    <dbReference type="NCBI Taxonomy" id="29760"/>
    <lineage>
        <taxon>Eukaryota</taxon>
        <taxon>Viridiplantae</taxon>
        <taxon>Streptophyta</taxon>
        <taxon>Embryophyta</taxon>
        <taxon>Tracheophyta</taxon>
        <taxon>Spermatophyta</taxon>
        <taxon>Magnoliopsida</taxon>
        <taxon>eudicotyledons</taxon>
        <taxon>Gunneridae</taxon>
        <taxon>Pentapetalae</taxon>
        <taxon>rosids</taxon>
        <taxon>Vitales</taxon>
        <taxon>Vitaceae</taxon>
        <taxon>Viteae</taxon>
        <taxon>Vitis</taxon>
    </lineage>
</organism>
<protein>
    <submittedName>
        <fullName evidence="2">Uncharacterized protein</fullName>
    </submittedName>
</protein>
<feature type="region of interest" description="Disordered" evidence="1">
    <location>
        <begin position="32"/>
        <end position="53"/>
    </location>
</feature>
<gene>
    <name evidence="2" type="ORF">CK203_037006</name>
</gene>
<evidence type="ECO:0000313" key="2">
    <source>
        <dbReference type="EMBL" id="RVX00508.1"/>
    </source>
</evidence>
<feature type="compositionally biased region" description="Low complexity" evidence="1">
    <location>
        <begin position="36"/>
        <end position="50"/>
    </location>
</feature>
<reference evidence="2 3" key="1">
    <citation type="journal article" date="2018" name="PLoS Genet.">
        <title>Population sequencing reveals clonal diversity and ancestral inbreeding in the grapevine cultivar Chardonnay.</title>
        <authorList>
            <person name="Roach M.J."/>
            <person name="Johnson D.L."/>
            <person name="Bohlmann J."/>
            <person name="van Vuuren H.J."/>
            <person name="Jones S.J."/>
            <person name="Pretorius I.S."/>
            <person name="Schmidt S.A."/>
            <person name="Borneman A.R."/>
        </authorList>
    </citation>
    <scope>NUCLEOTIDE SEQUENCE [LARGE SCALE GENOMIC DNA]</scope>
    <source>
        <strain evidence="3">cv. Chardonnay</strain>
        <tissue evidence="2">Leaf</tissue>
    </source>
</reference>
<dbReference type="AlphaFoldDB" id="A0A438IUU0"/>
<evidence type="ECO:0000256" key="1">
    <source>
        <dbReference type="SAM" id="MobiDB-lite"/>
    </source>
</evidence>
<dbReference type="EMBL" id="QGNW01000081">
    <property type="protein sequence ID" value="RVX00508.1"/>
    <property type="molecule type" value="Genomic_DNA"/>
</dbReference>
<sequence>MEIVHIKTLLEKSKFERELKILECSINYEGRKKQNGGEQESEGGSFLSSGDQNLDNVGGVGEKFGFWFRNVEYGLTWIFTGVYGPFSKEDKDCMWEELGAIKGLWDDPWCLGVTSMSSCPKGKGVVRKG</sequence>
<accession>A0A438IUU0</accession>
<dbReference type="Proteomes" id="UP000288805">
    <property type="component" value="Unassembled WGS sequence"/>
</dbReference>
<name>A0A438IUU0_VITVI</name>
<comment type="caution">
    <text evidence="2">The sequence shown here is derived from an EMBL/GenBank/DDBJ whole genome shotgun (WGS) entry which is preliminary data.</text>
</comment>